<evidence type="ECO:0000256" key="1">
    <source>
        <dbReference type="SAM" id="MobiDB-lite"/>
    </source>
</evidence>
<organism evidence="2 3">
    <name type="scientific">Paraburkholderia metrosideri</name>
    <dbReference type="NCBI Taxonomy" id="580937"/>
    <lineage>
        <taxon>Bacteria</taxon>
        <taxon>Pseudomonadati</taxon>
        <taxon>Pseudomonadota</taxon>
        <taxon>Betaproteobacteria</taxon>
        <taxon>Burkholderiales</taxon>
        <taxon>Burkholderiaceae</taxon>
        <taxon>Paraburkholderia</taxon>
    </lineage>
</organism>
<reference evidence="2 3" key="1">
    <citation type="journal article" date="2024" name="Chem. Sci.">
        <title>Discovery of megapolipeptins by genome mining of a Burkholderiales bacteria collection.</title>
        <authorList>
            <person name="Paulo B.S."/>
            <person name="Recchia M.J.J."/>
            <person name="Lee S."/>
            <person name="Fergusson C.H."/>
            <person name="Romanowski S.B."/>
            <person name="Hernandez A."/>
            <person name="Krull N."/>
            <person name="Liu D.Y."/>
            <person name="Cavanagh H."/>
            <person name="Bos A."/>
            <person name="Gray C.A."/>
            <person name="Murphy B.T."/>
            <person name="Linington R.G."/>
            <person name="Eustaquio A.S."/>
        </authorList>
    </citation>
    <scope>NUCLEOTIDE SEQUENCE [LARGE SCALE GENOMIC DNA]</scope>
    <source>
        <strain evidence="2 3">RL17-338-BIC-A</strain>
    </source>
</reference>
<dbReference type="EMBL" id="JAQQCF010000003">
    <property type="protein sequence ID" value="MFM0636199.1"/>
    <property type="molecule type" value="Genomic_DNA"/>
</dbReference>
<evidence type="ECO:0000313" key="2">
    <source>
        <dbReference type="EMBL" id="MFM0636199.1"/>
    </source>
</evidence>
<dbReference type="Proteomes" id="UP001629432">
    <property type="component" value="Unassembled WGS sequence"/>
</dbReference>
<name>A0ABW9DNF6_9BURK</name>
<protein>
    <submittedName>
        <fullName evidence="2">Uncharacterized protein</fullName>
    </submittedName>
</protein>
<keyword evidence="3" id="KW-1185">Reference proteome</keyword>
<proteinExistence type="predicted"/>
<gene>
    <name evidence="2" type="ORF">PQQ63_05765</name>
</gene>
<dbReference type="Gene3D" id="2.40.360.20">
    <property type="match status" value="1"/>
</dbReference>
<comment type="caution">
    <text evidence="2">The sequence shown here is derived from an EMBL/GenBank/DDBJ whole genome shotgun (WGS) entry which is preliminary data.</text>
</comment>
<dbReference type="RefSeq" id="WP_408222174.1">
    <property type="nucleotide sequence ID" value="NZ_JAQQCF010000003.1"/>
</dbReference>
<feature type="region of interest" description="Disordered" evidence="1">
    <location>
        <begin position="1"/>
        <end position="20"/>
    </location>
</feature>
<evidence type="ECO:0000313" key="3">
    <source>
        <dbReference type="Proteomes" id="UP001629432"/>
    </source>
</evidence>
<sequence length="270" mass="29897">MHGFSIFPGRESTGQGKPAVNTTLRPMKKIITAAVLFTVGLPLLAIAQSAPPPAIKGGDSWTYVNTFEKAPSTWRQSHDEVTVLRATPSHIYYTSKQSGSTQAPSEVIAGADWSRERNVNGAEVVVNRPFLFPLSPGKTWNLEYTELHPNKAFASQKWSSQYRVVGIETVEVPAGKFQAIKVEAEGEWVAQIEPTQTITQAVQTQQGDTAMVTHAQKTGPAQVTGRTYKAFWYVPEIGRWVKSVEEYYGSNGVRNERYTGELESFKRSTE</sequence>
<accession>A0ABW9DNF6</accession>